<evidence type="ECO:0008006" key="4">
    <source>
        <dbReference type="Google" id="ProtNLM"/>
    </source>
</evidence>
<evidence type="ECO:0000256" key="1">
    <source>
        <dbReference type="ARBA" id="ARBA00005437"/>
    </source>
</evidence>
<dbReference type="AlphaFoldDB" id="A0A430AXG1"/>
<sequence length="165" mass="19201">MRTLFMKQKMLSFNEKFAIKDEDGSIIYRVHGSLFKSPKSFSMVDQNDEQIGTVTKELFKLLPKFTVDVFDDSPILIEKEFTFFKPKYRIKSENIQIDGDWLDKNFDIYRGNKKIAHISEKWLAMSSTYEINIFDQSYEHLIVLLVAAIDFVHAEERAASSASNP</sequence>
<dbReference type="Gene3D" id="2.40.160.200">
    <property type="entry name" value="LURP1-related"/>
    <property type="match status" value="1"/>
</dbReference>
<dbReference type="InterPro" id="IPR038595">
    <property type="entry name" value="LOR_sf"/>
</dbReference>
<name>A0A430AXG1_9ENTE</name>
<dbReference type="Pfam" id="PF04525">
    <property type="entry name" value="LOR"/>
    <property type="match status" value="1"/>
</dbReference>
<dbReference type="RefSeq" id="WP_126795008.1">
    <property type="nucleotide sequence ID" value="NZ_CP060720.1"/>
</dbReference>
<gene>
    <name evidence="2" type="ORF">CBF28_10455</name>
</gene>
<comment type="caution">
    <text evidence="2">The sequence shown here is derived from an EMBL/GenBank/DDBJ whole genome shotgun (WGS) entry which is preliminary data.</text>
</comment>
<dbReference type="Proteomes" id="UP000288028">
    <property type="component" value="Unassembled WGS sequence"/>
</dbReference>
<dbReference type="InterPro" id="IPR025659">
    <property type="entry name" value="Tubby-like_C"/>
</dbReference>
<dbReference type="GeneID" id="95580130"/>
<comment type="similarity">
    <text evidence="1">Belongs to the LOR family.</text>
</comment>
<dbReference type="EMBL" id="NGKB01000010">
    <property type="protein sequence ID" value="RSU12739.1"/>
    <property type="molecule type" value="Genomic_DNA"/>
</dbReference>
<evidence type="ECO:0000313" key="2">
    <source>
        <dbReference type="EMBL" id="RSU12739.1"/>
    </source>
</evidence>
<organism evidence="2 3">
    <name type="scientific">Vagococcus carniphilus</name>
    <dbReference type="NCBI Taxonomy" id="218144"/>
    <lineage>
        <taxon>Bacteria</taxon>
        <taxon>Bacillati</taxon>
        <taxon>Bacillota</taxon>
        <taxon>Bacilli</taxon>
        <taxon>Lactobacillales</taxon>
        <taxon>Enterococcaceae</taxon>
        <taxon>Vagococcus</taxon>
    </lineage>
</organism>
<dbReference type="SUPFAM" id="SSF54518">
    <property type="entry name" value="Tubby C-terminal domain-like"/>
    <property type="match status" value="1"/>
</dbReference>
<protein>
    <recommendedName>
        <fullName evidence="4">LURP-one-related family protein</fullName>
    </recommendedName>
</protein>
<keyword evidence="3" id="KW-1185">Reference proteome</keyword>
<proteinExistence type="inferred from homology"/>
<evidence type="ECO:0000313" key="3">
    <source>
        <dbReference type="Proteomes" id="UP000288028"/>
    </source>
</evidence>
<accession>A0A430AXG1</accession>
<dbReference type="InterPro" id="IPR007612">
    <property type="entry name" value="LOR"/>
</dbReference>
<dbReference type="OrthoDB" id="652307at2"/>
<reference evidence="2 3" key="1">
    <citation type="submission" date="2017-05" db="EMBL/GenBank/DDBJ databases">
        <title>Vagococcus spp. assemblies.</title>
        <authorList>
            <person name="Gulvik C.A."/>
        </authorList>
    </citation>
    <scope>NUCLEOTIDE SEQUENCE [LARGE SCALE GENOMIC DNA]</scope>
    <source>
        <strain evidence="2 3">SS1714</strain>
    </source>
</reference>